<keyword evidence="5" id="KW-1185">Reference proteome</keyword>
<dbReference type="EC" id="4.1.2.17" evidence="4"/>
<dbReference type="Pfam" id="PF00596">
    <property type="entry name" value="Aldolase_II"/>
    <property type="match status" value="1"/>
</dbReference>
<dbReference type="RefSeq" id="WP_307409491.1">
    <property type="nucleotide sequence ID" value="NZ_JAUSTW010000005.1"/>
</dbReference>
<dbReference type="InterPro" id="IPR050197">
    <property type="entry name" value="Aldolase_class_II_sugar_metab"/>
</dbReference>
<dbReference type="SMART" id="SM01007">
    <property type="entry name" value="Aldolase_II"/>
    <property type="match status" value="1"/>
</dbReference>
<dbReference type="PANTHER" id="PTHR22789">
    <property type="entry name" value="FUCULOSE PHOSPHATE ALDOLASE"/>
    <property type="match status" value="1"/>
</dbReference>
<dbReference type="EMBL" id="JAUSTW010000005">
    <property type="protein sequence ID" value="MDQ0200028.1"/>
    <property type="molecule type" value="Genomic_DNA"/>
</dbReference>
<evidence type="ECO:0000259" key="3">
    <source>
        <dbReference type="SMART" id="SM01007"/>
    </source>
</evidence>
<evidence type="ECO:0000256" key="1">
    <source>
        <dbReference type="ARBA" id="ARBA00022723"/>
    </source>
</evidence>
<evidence type="ECO:0000313" key="4">
    <source>
        <dbReference type="EMBL" id="MDQ0200028.1"/>
    </source>
</evidence>
<feature type="domain" description="Class II aldolase/adducin N-terminal" evidence="3">
    <location>
        <begin position="9"/>
        <end position="185"/>
    </location>
</feature>
<dbReference type="InterPro" id="IPR036409">
    <property type="entry name" value="Aldolase_II/adducin_N_sf"/>
</dbReference>
<sequence>MTSEINNKKQLCEIGKRIYDKGFVAANDGNLSIRISENQFLITPTGVSKGFMTPEMILKVDRHGNVLEGDWKPTSEMKMHLLVYKERPEINAVVHVHPPYATAFAIAGIPLDQAIMPESVVFLGTIPVAEYGTPSTEEIPAAIKKYVHNHQGVLLENHGALTWGNSLDHAFYLMESLEFNAKINWLAKQINGDRELSQRKVAELLSIKTKMGIRGVSPLGAETIEEINAKKITPALERSLSEFDINLIVERVTKNILDSLNNKD</sequence>
<organism evidence="4 5">
    <name type="scientific">Neobacillus ginsengisoli</name>
    <dbReference type="NCBI Taxonomy" id="904295"/>
    <lineage>
        <taxon>Bacteria</taxon>
        <taxon>Bacillati</taxon>
        <taxon>Bacillota</taxon>
        <taxon>Bacilli</taxon>
        <taxon>Bacillales</taxon>
        <taxon>Bacillaceae</taxon>
        <taxon>Neobacillus</taxon>
    </lineage>
</organism>
<protein>
    <submittedName>
        <fullName evidence="4">L-fuculose-phosphate aldolase</fullName>
        <ecNumber evidence="4">4.1.2.17</ecNumber>
    </submittedName>
</protein>
<proteinExistence type="predicted"/>
<keyword evidence="2 4" id="KW-0456">Lyase</keyword>
<accession>A0ABT9XWS4</accession>
<dbReference type="GO" id="GO:0008738">
    <property type="term" value="F:L-fuculose-phosphate aldolase activity"/>
    <property type="evidence" value="ECO:0007669"/>
    <property type="project" value="UniProtKB-EC"/>
</dbReference>
<dbReference type="Gene3D" id="3.40.225.10">
    <property type="entry name" value="Class II aldolase/adducin N-terminal domain"/>
    <property type="match status" value="1"/>
</dbReference>
<evidence type="ECO:0000256" key="2">
    <source>
        <dbReference type="ARBA" id="ARBA00023239"/>
    </source>
</evidence>
<keyword evidence="1" id="KW-0479">Metal-binding</keyword>
<gene>
    <name evidence="4" type="ORF">J2S10_003211</name>
</gene>
<dbReference type="Proteomes" id="UP001224122">
    <property type="component" value="Unassembled WGS sequence"/>
</dbReference>
<comment type="caution">
    <text evidence="4">The sequence shown here is derived from an EMBL/GenBank/DDBJ whole genome shotgun (WGS) entry which is preliminary data.</text>
</comment>
<dbReference type="SUPFAM" id="SSF53639">
    <property type="entry name" value="AraD/HMP-PK domain-like"/>
    <property type="match status" value="1"/>
</dbReference>
<name>A0ABT9XWS4_9BACI</name>
<reference evidence="4 5" key="1">
    <citation type="submission" date="2023-07" db="EMBL/GenBank/DDBJ databases">
        <title>Genomic Encyclopedia of Type Strains, Phase IV (KMG-IV): sequencing the most valuable type-strain genomes for metagenomic binning, comparative biology and taxonomic classification.</title>
        <authorList>
            <person name="Goeker M."/>
        </authorList>
    </citation>
    <scope>NUCLEOTIDE SEQUENCE [LARGE SCALE GENOMIC DNA]</scope>
    <source>
        <strain evidence="4 5">DSM 27594</strain>
    </source>
</reference>
<dbReference type="PANTHER" id="PTHR22789:SF0">
    <property type="entry name" value="3-OXO-TETRONATE 4-PHOSPHATE DECARBOXYLASE-RELATED"/>
    <property type="match status" value="1"/>
</dbReference>
<evidence type="ECO:0000313" key="5">
    <source>
        <dbReference type="Proteomes" id="UP001224122"/>
    </source>
</evidence>
<dbReference type="InterPro" id="IPR001303">
    <property type="entry name" value="Aldolase_II/adducin_N"/>
</dbReference>